<evidence type="ECO:0008006" key="3">
    <source>
        <dbReference type="Google" id="ProtNLM"/>
    </source>
</evidence>
<protein>
    <recommendedName>
        <fullName evidence="3">Maturase K</fullName>
    </recommendedName>
</protein>
<gene>
    <name evidence="1" type="ORF">TAV2_LOCUS6726</name>
</gene>
<feature type="non-terminal residue" evidence="1">
    <location>
        <position position="85"/>
    </location>
</feature>
<reference evidence="1 2" key="1">
    <citation type="submission" date="2022-03" db="EMBL/GenBank/DDBJ databases">
        <authorList>
            <person name="Nunn A."/>
            <person name="Chopra R."/>
            <person name="Nunn A."/>
            <person name="Contreras Garrido A."/>
        </authorList>
    </citation>
    <scope>NUCLEOTIDE SEQUENCE [LARGE SCALE GENOMIC DNA]</scope>
</reference>
<evidence type="ECO:0000313" key="1">
    <source>
        <dbReference type="EMBL" id="CAH2047828.1"/>
    </source>
</evidence>
<accession>A0AAU9RQL4</accession>
<dbReference type="EMBL" id="OU466858">
    <property type="protein sequence ID" value="CAH2047828.1"/>
    <property type="molecule type" value="Genomic_DNA"/>
</dbReference>
<dbReference type="AlphaFoldDB" id="A0AAU9RQL4"/>
<evidence type="ECO:0000313" key="2">
    <source>
        <dbReference type="Proteomes" id="UP000836841"/>
    </source>
</evidence>
<keyword evidence="2" id="KW-1185">Reference proteome</keyword>
<organism evidence="1 2">
    <name type="scientific">Thlaspi arvense</name>
    <name type="common">Field penny-cress</name>
    <dbReference type="NCBI Taxonomy" id="13288"/>
    <lineage>
        <taxon>Eukaryota</taxon>
        <taxon>Viridiplantae</taxon>
        <taxon>Streptophyta</taxon>
        <taxon>Embryophyta</taxon>
        <taxon>Tracheophyta</taxon>
        <taxon>Spermatophyta</taxon>
        <taxon>Magnoliopsida</taxon>
        <taxon>eudicotyledons</taxon>
        <taxon>Gunneridae</taxon>
        <taxon>Pentapetalae</taxon>
        <taxon>rosids</taxon>
        <taxon>malvids</taxon>
        <taxon>Brassicales</taxon>
        <taxon>Brassicaceae</taxon>
        <taxon>Thlaspideae</taxon>
        <taxon>Thlaspi</taxon>
    </lineage>
</organism>
<name>A0AAU9RQL4_THLAR</name>
<dbReference type="Proteomes" id="UP000836841">
    <property type="component" value="Chromosome 2"/>
</dbReference>
<sequence>KRNKNIQSLDPIPMDVLFEILLMLHVQQHPRLLLASDEQIKRNQEPWYFFSKSTLVFTPLYSVSKREPNQLVSVDEYKALVLDDS</sequence>
<proteinExistence type="predicted"/>